<organism evidence="3">
    <name type="scientific">Noctiluca scintillans</name>
    <name type="common">Sea sparkle</name>
    <name type="synonym">Red tide dinoflagellate</name>
    <dbReference type="NCBI Taxonomy" id="2966"/>
    <lineage>
        <taxon>Eukaryota</taxon>
        <taxon>Sar</taxon>
        <taxon>Alveolata</taxon>
        <taxon>Dinophyceae</taxon>
        <taxon>Noctilucales</taxon>
        <taxon>Noctilucaceae</taxon>
        <taxon>Noctiluca</taxon>
    </lineage>
</organism>
<dbReference type="InterPro" id="IPR006342">
    <property type="entry name" value="FkbM_mtfrase"/>
</dbReference>
<evidence type="ECO:0000313" key="3">
    <source>
        <dbReference type="EMBL" id="CAD8867616.1"/>
    </source>
</evidence>
<name>A0A7S1FI87_NOCSC</name>
<feature type="domain" description="Methyltransferase FkbM" evidence="2">
    <location>
        <begin position="56"/>
        <end position="239"/>
    </location>
</feature>
<dbReference type="Pfam" id="PF05050">
    <property type="entry name" value="Methyltransf_21"/>
    <property type="match status" value="1"/>
</dbReference>
<dbReference type="InterPro" id="IPR029063">
    <property type="entry name" value="SAM-dependent_MTases_sf"/>
</dbReference>
<dbReference type="GO" id="GO:0008171">
    <property type="term" value="F:O-methyltransferase activity"/>
    <property type="evidence" value="ECO:0007669"/>
    <property type="project" value="TreeGrafter"/>
</dbReference>
<gene>
    <name evidence="3" type="ORF">NSCI0253_LOCUS41971</name>
</gene>
<dbReference type="NCBIfam" id="TIGR01444">
    <property type="entry name" value="fkbM_fam"/>
    <property type="match status" value="1"/>
</dbReference>
<reference evidence="3" key="1">
    <citation type="submission" date="2021-01" db="EMBL/GenBank/DDBJ databases">
        <authorList>
            <person name="Corre E."/>
            <person name="Pelletier E."/>
            <person name="Niang G."/>
            <person name="Scheremetjew M."/>
            <person name="Finn R."/>
            <person name="Kale V."/>
            <person name="Holt S."/>
            <person name="Cochrane G."/>
            <person name="Meng A."/>
            <person name="Brown T."/>
            <person name="Cohen L."/>
        </authorList>
    </citation>
    <scope>NUCLEOTIDE SEQUENCE</scope>
</reference>
<accession>A0A7S1FI87</accession>
<dbReference type="AlphaFoldDB" id="A0A7S1FI87"/>
<evidence type="ECO:0000256" key="1">
    <source>
        <dbReference type="SAM" id="MobiDB-lite"/>
    </source>
</evidence>
<dbReference type="InterPro" id="IPR053188">
    <property type="entry name" value="FkbM_Methyltransferase"/>
</dbReference>
<evidence type="ECO:0000259" key="2">
    <source>
        <dbReference type="Pfam" id="PF05050"/>
    </source>
</evidence>
<dbReference type="PANTHER" id="PTHR36973">
    <property type="entry name" value="SLL1456 PROTEIN-RELATED"/>
    <property type="match status" value="1"/>
</dbReference>
<dbReference type="Gene3D" id="3.40.50.150">
    <property type="entry name" value="Vaccinia Virus protein VP39"/>
    <property type="match status" value="1"/>
</dbReference>
<dbReference type="SUPFAM" id="SSF53335">
    <property type="entry name" value="S-adenosyl-L-methionine-dependent methyltransferases"/>
    <property type="match status" value="1"/>
</dbReference>
<proteinExistence type="predicted"/>
<dbReference type="PANTHER" id="PTHR36973:SF4">
    <property type="entry name" value="NODULATION PROTEIN"/>
    <property type="match status" value="1"/>
</dbReference>
<feature type="region of interest" description="Disordered" evidence="1">
    <location>
        <begin position="1"/>
        <end position="26"/>
    </location>
</feature>
<sequence>MSTAVAGSDPSSAAVTSAEPTVTLPQPQAPSPLFSLREFLCEALSGEALPRLRVVDVGAMFLGEAEDVWGPLFRKGLCESVIGFEPIEEECSLANEQASRRAQPGPDGTTCSVRFLPYFVGDGSRGVFRQCSAPMTSSMLEPNIPLLRRFFQLEEVTTVVSRREVETKRLDDLSDLMGRGADFLKLDVQGYELTVLRGAKATLNKVLVVQSEVEFVEMYENQPLFAEVDQFLRQAGFVFHRFASVQGRPVKPVHFVNEPLRPISQQLWADAVYVRDMWDLKEYTRPALLRTALILHEVYHSYDIVHHILSRFDPALSQKYMDRLLSLR</sequence>
<protein>
    <recommendedName>
        <fullName evidence="2">Methyltransferase FkbM domain-containing protein</fullName>
    </recommendedName>
</protein>
<dbReference type="EMBL" id="HBFQ01059281">
    <property type="protein sequence ID" value="CAD8867616.1"/>
    <property type="molecule type" value="Transcribed_RNA"/>
</dbReference>